<dbReference type="SUPFAM" id="SSF52047">
    <property type="entry name" value="RNI-like"/>
    <property type="match status" value="1"/>
</dbReference>
<evidence type="ECO:0000313" key="2">
    <source>
        <dbReference type="Proteomes" id="UP001642540"/>
    </source>
</evidence>
<reference evidence="1 2" key="1">
    <citation type="submission" date="2024-08" db="EMBL/GenBank/DDBJ databases">
        <authorList>
            <person name="Cucini C."/>
            <person name="Frati F."/>
        </authorList>
    </citation>
    <scope>NUCLEOTIDE SEQUENCE [LARGE SCALE GENOMIC DNA]</scope>
</reference>
<evidence type="ECO:0000313" key="1">
    <source>
        <dbReference type="EMBL" id="CAL8098946.1"/>
    </source>
</evidence>
<evidence type="ECO:0008006" key="3">
    <source>
        <dbReference type="Google" id="ProtNLM"/>
    </source>
</evidence>
<dbReference type="SUPFAM" id="SSF81383">
    <property type="entry name" value="F-box domain"/>
    <property type="match status" value="1"/>
</dbReference>
<comment type="caution">
    <text evidence="1">The sequence shown here is derived from an EMBL/GenBank/DDBJ whole genome shotgun (WGS) entry which is preliminary data.</text>
</comment>
<protein>
    <recommendedName>
        <fullName evidence="3">F-box domain-containing protein</fullName>
    </recommendedName>
</protein>
<sequence length="605" mass="70369">MTLKVHQDKPMDTPFFMLDLPLLVIEKVLSFIVDPHDLKALRRTCIDIRDLIDKNADLVIHLKVIPKDLKGLENIVYNPRNIRWNNFRFPPELYYIGCRRHYVDTFNGLFSSFADNFSSHIQILEMDRLDFSNIYHVNLLKKCQKIVSLKTDAMMLKGMKEQRLNEILEDPTFVSVLEKLNHLDVTAFEFLNHSYQFEFMGKLLAKCKNLKTLGSWGYFPEWEQPIGGSTHLKYFLWPLLTFLRIRFPTVSQMLEGVETPEDLFNLNLNFVNDSMDWQSGKWIIDLSTESASDFTNLEHFLYSRIKSYSHRAVGWFDEAEFRKSGLSLMKNLSTIHIHNARDIKLAEPSPFDKSLFPKLQNLTLIVGNRLPLEEVENNLPLEKVVVDMLLNTSRPSVQTLALDIDLDHHHRYGSIDLPTVIRNFPNLHSLCIEEWGPSDKQILGIYEALPKLEILMFCGRNLSDYGILGSLDVNEQRSSCMGICKLKHLRILKIFSIRLPPKNVFPWPSKENNSLTDQSFWHGFSQMRLRKFHFLIKSEKITHSGLNSLMVGSFFNANLEFAMNWLPEGVNSVEKFNKLHETFRYLDPQSEPANFVIPDIGKWVL</sequence>
<dbReference type="Gene3D" id="3.80.10.10">
    <property type="entry name" value="Ribonuclease Inhibitor"/>
    <property type="match status" value="1"/>
</dbReference>
<dbReference type="Proteomes" id="UP001642540">
    <property type="component" value="Unassembled WGS sequence"/>
</dbReference>
<dbReference type="InterPro" id="IPR032675">
    <property type="entry name" value="LRR_dom_sf"/>
</dbReference>
<name>A0ABP1QD50_9HEXA</name>
<keyword evidence="2" id="KW-1185">Reference proteome</keyword>
<gene>
    <name evidence="1" type="ORF">ODALV1_LOCUS10096</name>
</gene>
<dbReference type="InterPro" id="IPR036047">
    <property type="entry name" value="F-box-like_dom_sf"/>
</dbReference>
<organism evidence="1 2">
    <name type="scientific">Orchesella dallaii</name>
    <dbReference type="NCBI Taxonomy" id="48710"/>
    <lineage>
        <taxon>Eukaryota</taxon>
        <taxon>Metazoa</taxon>
        <taxon>Ecdysozoa</taxon>
        <taxon>Arthropoda</taxon>
        <taxon>Hexapoda</taxon>
        <taxon>Collembola</taxon>
        <taxon>Entomobryomorpha</taxon>
        <taxon>Entomobryoidea</taxon>
        <taxon>Orchesellidae</taxon>
        <taxon>Orchesellinae</taxon>
        <taxon>Orchesella</taxon>
    </lineage>
</organism>
<proteinExistence type="predicted"/>
<dbReference type="EMBL" id="CAXLJM020000031">
    <property type="protein sequence ID" value="CAL8098946.1"/>
    <property type="molecule type" value="Genomic_DNA"/>
</dbReference>
<accession>A0ABP1QD50</accession>